<evidence type="ECO:0000256" key="4">
    <source>
        <dbReference type="ARBA" id="ARBA00022741"/>
    </source>
</evidence>
<organism evidence="7 8">
    <name type="scientific">Rhynchospora breviuscula</name>
    <dbReference type="NCBI Taxonomy" id="2022672"/>
    <lineage>
        <taxon>Eukaryota</taxon>
        <taxon>Viridiplantae</taxon>
        <taxon>Streptophyta</taxon>
        <taxon>Embryophyta</taxon>
        <taxon>Tracheophyta</taxon>
        <taxon>Spermatophyta</taxon>
        <taxon>Magnoliopsida</taxon>
        <taxon>Liliopsida</taxon>
        <taxon>Poales</taxon>
        <taxon>Cyperaceae</taxon>
        <taxon>Cyperoideae</taxon>
        <taxon>Rhynchosporeae</taxon>
        <taxon>Rhynchospora</taxon>
    </lineage>
</organism>
<evidence type="ECO:0000313" key="7">
    <source>
        <dbReference type="EMBL" id="KAJ1687544.1"/>
    </source>
</evidence>
<keyword evidence="4" id="KW-0547">Nucleotide-binding</keyword>
<keyword evidence="2" id="KW-0433">Leucine-rich repeat</keyword>
<comment type="caution">
    <text evidence="7">The sequence shown here is derived from an EMBL/GenBank/DDBJ whole genome shotgun (WGS) entry which is preliminary data.</text>
</comment>
<proteinExistence type="inferred from homology"/>
<dbReference type="Proteomes" id="UP001151287">
    <property type="component" value="Unassembled WGS sequence"/>
</dbReference>
<dbReference type="InterPro" id="IPR041118">
    <property type="entry name" value="Rx_N"/>
</dbReference>
<accession>A0A9Q0C5F8</accession>
<keyword evidence="5" id="KW-0611">Plant defense</keyword>
<evidence type="ECO:0000256" key="1">
    <source>
        <dbReference type="ARBA" id="ARBA00008894"/>
    </source>
</evidence>
<feature type="domain" description="Disease resistance N-terminal" evidence="6">
    <location>
        <begin position="47"/>
        <end position="94"/>
    </location>
</feature>
<dbReference type="OrthoDB" id="685126at2759"/>
<dbReference type="AlphaFoldDB" id="A0A9Q0C5F8"/>
<name>A0A9Q0C5F8_9POAL</name>
<dbReference type="GO" id="GO:0006952">
    <property type="term" value="P:defense response"/>
    <property type="evidence" value="ECO:0007669"/>
    <property type="project" value="UniProtKB-KW"/>
</dbReference>
<dbReference type="GO" id="GO:0000166">
    <property type="term" value="F:nucleotide binding"/>
    <property type="evidence" value="ECO:0007669"/>
    <property type="project" value="UniProtKB-KW"/>
</dbReference>
<evidence type="ECO:0000256" key="2">
    <source>
        <dbReference type="ARBA" id="ARBA00022614"/>
    </source>
</evidence>
<evidence type="ECO:0000256" key="5">
    <source>
        <dbReference type="ARBA" id="ARBA00022821"/>
    </source>
</evidence>
<comment type="similarity">
    <text evidence="1">Belongs to the disease resistance NB-LRR family.</text>
</comment>
<evidence type="ECO:0000256" key="3">
    <source>
        <dbReference type="ARBA" id="ARBA00022737"/>
    </source>
</evidence>
<gene>
    <name evidence="7" type="ORF">LUZ63_018934</name>
</gene>
<evidence type="ECO:0000313" key="8">
    <source>
        <dbReference type="Proteomes" id="UP001151287"/>
    </source>
</evidence>
<reference evidence="7" key="1">
    <citation type="journal article" date="2022" name="Cell">
        <title>Repeat-based holocentromeres influence genome architecture and karyotype evolution.</title>
        <authorList>
            <person name="Hofstatter P.G."/>
            <person name="Thangavel G."/>
            <person name="Lux T."/>
            <person name="Neumann P."/>
            <person name="Vondrak T."/>
            <person name="Novak P."/>
            <person name="Zhang M."/>
            <person name="Costa L."/>
            <person name="Castellani M."/>
            <person name="Scott A."/>
            <person name="Toegelov H."/>
            <person name="Fuchs J."/>
            <person name="Mata-Sucre Y."/>
            <person name="Dias Y."/>
            <person name="Vanzela A.L.L."/>
            <person name="Huettel B."/>
            <person name="Almeida C.C.S."/>
            <person name="Simkova H."/>
            <person name="Souza G."/>
            <person name="Pedrosa-Harand A."/>
            <person name="Macas J."/>
            <person name="Mayer K.F.X."/>
            <person name="Houben A."/>
            <person name="Marques A."/>
        </authorList>
    </citation>
    <scope>NUCLEOTIDE SEQUENCE</scope>
    <source>
        <strain evidence="7">RhyBre1mFocal</strain>
    </source>
</reference>
<protein>
    <recommendedName>
        <fullName evidence="6">Disease resistance N-terminal domain-containing protein</fullName>
    </recommendedName>
</protein>
<dbReference type="Pfam" id="PF18052">
    <property type="entry name" value="Rx_N"/>
    <property type="match status" value="1"/>
</dbReference>
<keyword evidence="8" id="KW-1185">Reference proteome</keyword>
<evidence type="ECO:0000259" key="6">
    <source>
        <dbReference type="Pfam" id="PF18052"/>
    </source>
</evidence>
<dbReference type="EMBL" id="JAMQYH010000005">
    <property type="protein sequence ID" value="KAJ1687544.1"/>
    <property type="molecule type" value="Genomic_DNA"/>
</dbReference>
<keyword evidence="3" id="KW-0677">Repeat</keyword>
<sequence length="131" mass="14410">MAEAVALAALGWVASPLVQMLIDKGFELLGTSVDEKREILAATALPRLCLAIEKAERSPKKYMLEAWLKRLKNAYYQAEDAIDLLEYQQLDLKAPARNRSGCCVSSYNLVIANFLGSKVQGETIVVECGMS</sequence>